<reference evidence="5 6" key="1">
    <citation type="submission" date="2017-04" db="EMBL/GenBank/DDBJ databases">
        <authorList>
            <person name="Afonso C.L."/>
            <person name="Miller P.J."/>
            <person name="Scott M.A."/>
            <person name="Spackman E."/>
            <person name="Goraichik I."/>
            <person name="Dimitrov K.M."/>
            <person name="Suarez D.L."/>
            <person name="Swayne D.E."/>
        </authorList>
    </citation>
    <scope>NUCLEOTIDE SEQUENCE [LARGE SCALE GENOMIC DNA]</scope>
    <source>
        <strain evidence="5 6">DSM 12816</strain>
    </source>
</reference>
<protein>
    <submittedName>
        <fullName evidence="5">LuxR family transcriptional regulator, maltose regulon positive regulatory protein</fullName>
    </submittedName>
</protein>
<name>A0A1W2AXN5_9FIRM</name>
<dbReference type="CDD" id="cd06170">
    <property type="entry name" value="LuxR_C_like"/>
    <property type="match status" value="1"/>
</dbReference>
<keyword evidence="6" id="KW-1185">Reference proteome</keyword>
<dbReference type="Pfam" id="PF00196">
    <property type="entry name" value="GerE"/>
    <property type="match status" value="1"/>
</dbReference>
<feature type="domain" description="HTH luxR-type" evidence="4">
    <location>
        <begin position="764"/>
        <end position="829"/>
    </location>
</feature>
<evidence type="ECO:0000313" key="6">
    <source>
        <dbReference type="Proteomes" id="UP000192790"/>
    </source>
</evidence>
<evidence type="ECO:0000256" key="1">
    <source>
        <dbReference type="ARBA" id="ARBA00023015"/>
    </source>
</evidence>
<dbReference type="PROSITE" id="PS50043">
    <property type="entry name" value="HTH_LUXR_2"/>
    <property type="match status" value="1"/>
</dbReference>
<evidence type="ECO:0000256" key="3">
    <source>
        <dbReference type="ARBA" id="ARBA00023163"/>
    </source>
</evidence>
<keyword evidence="3" id="KW-0804">Transcription</keyword>
<dbReference type="Gene3D" id="3.40.50.300">
    <property type="entry name" value="P-loop containing nucleotide triphosphate hydrolases"/>
    <property type="match status" value="1"/>
</dbReference>
<accession>A0A1W2AXN5</accession>
<dbReference type="InterPro" id="IPR000792">
    <property type="entry name" value="Tscrpt_reg_LuxR_C"/>
</dbReference>
<dbReference type="Gene3D" id="1.10.10.10">
    <property type="entry name" value="Winged helix-like DNA-binding domain superfamily/Winged helix DNA-binding domain"/>
    <property type="match status" value="1"/>
</dbReference>
<dbReference type="AlphaFoldDB" id="A0A1W2AXN5"/>
<dbReference type="Pfam" id="PF25873">
    <property type="entry name" value="WHD_MalT"/>
    <property type="match status" value="1"/>
</dbReference>
<dbReference type="PROSITE" id="PS00622">
    <property type="entry name" value="HTH_LUXR_1"/>
    <property type="match status" value="1"/>
</dbReference>
<dbReference type="Proteomes" id="UP000192790">
    <property type="component" value="Unassembled WGS sequence"/>
</dbReference>
<dbReference type="GO" id="GO:0003677">
    <property type="term" value="F:DNA binding"/>
    <property type="evidence" value="ECO:0007669"/>
    <property type="project" value="UniProtKB-KW"/>
</dbReference>
<evidence type="ECO:0000313" key="5">
    <source>
        <dbReference type="EMBL" id="SMC65222.1"/>
    </source>
</evidence>
<dbReference type="InterPro" id="IPR036388">
    <property type="entry name" value="WH-like_DNA-bd_sf"/>
</dbReference>
<dbReference type="SMART" id="SM00421">
    <property type="entry name" value="HTH_LUXR"/>
    <property type="match status" value="1"/>
</dbReference>
<dbReference type="SUPFAM" id="SSF52540">
    <property type="entry name" value="P-loop containing nucleoside triphosphate hydrolases"/>
    <property type="match status" value="1"/>
</dbReference>
<dbReference type="PRINTS" id="PR00038">
    <property type="entry name" value="HTHLUXR"/>
</dbReference>
<dbReference type="PANTHER" id="PTHR44688">
    <property type="entry name" value="DNA-BINDING TRANSCRIPTIONAL ACTIVATOR DEVR_DOSR"/>
    <property type="match status" value="1"/>
</dbReference>
<dbReference type="InterPro" id="IPR027417">
    <property type="entry name" value="P-loop_NTPase"/>
</dbReference>
<dbReference type="GO" id="GO:0006355">
    <property type="term" value="P:regulation of DNA-templated transcription"/>
    <property type="evidence" value="ECO:0007669"/>
    <property type="project" value="InterPro"/>
</dbReference>
<dbReference type="InterPro" id="IPR059106">
    <property type="entry name" value="WHD_MalT"/>
</dbReference>
<dbReference type="InterPro" id="IPR011990">
    <property type="entry name" value="TPR-like_helical_dom_sf"/>
</dbReference>
<keyword evidence="1" id="KW-0805">Transcription regulation</keyword>
<dbReference type="SUPFAM" id="SSF46894">
    <property type="entry name" value="C-terminal effector domain of the bipartite response regulators"/>
    <property type="match status" value="1"/>
</dbReference>
<dbReference type="Gene3D" id="1.25.40.10">
    <property type="entry name" value="Tetratricopeptide repeat domain"/>
    <property type="match status" value="1"/>
</dbReference>
<sequence>MPRSKKINTQCLYFTDRLTRAMGDLMEYPLTVVEAPMGYGKTTAVREAVGRAGITPHWLHVFTDDTDGFWNGFAELIGALDSVCGKSLVQLGFPNEAVSMNEAVKLISRVKLSTPAVIVIDDYHHLDSAELNTFFELMSEGEPSGLHIVVTARYTKFKRLEELKLKKRLHHIDSDTFALKPQEIADYFKACGITLNADQAQRLYKMTEGWISALYLFLLEYVSNGSFTNSESIYRLLEKTVYATMPEETKNLLVSVCIFDGFTRKQAESICGESDPERILTELTDSNLFITYDGRSRMYYIHSIFTDFLREQFEQKDAAVKTEVYRRAAGCYRQERDFSKARKYFFLAGEFDGLLTALEEDHANDYSPYDKDLLKSYMAACPEEVKARHPYALLIYAMHLFVHKELALFHNVCEEVSHHMNADKGMAPDLRNRLLGELELLLSFAEFNDLKKMSERHKKAWELLNQPTSIYDTGTNWTFGSPSVLSLYYRESGMLEAHIQDIKEGLPYYYRLTNGHGSGAEYAMEAESLFNQGDFENAEISAQKAMLKAQSGQDDNIVYSALYLQILIAFMKGDLSGVMKRIHEMHEAMNKRNESHFIHMAEICEGCIYAYLDQTDKIPERLLEVDLSNPLRLRFPALSFFTVMYGRVLLIRGEYLKLIGSAEHFVSISSVFSNLLGYIYTYIYLASAYRKIFREEEALSSLKKALEIAMPDRQYMLFAENCDFIEPLLRKIAAEGSFREDIAEILTLYQIFKRSKEQMIRDYFAKEKPSLTERELEIARLAASGITNSEIGKQLFISANTVKMAMKSIYTKLSINNRTHLQQYLNDLEQ</sequence>
<dbReference type="SUPFAM" id="SSF48452">
    <property type="entry name" value="TPR-like"/>
    <property type="match status" value="1"/>
</dbReference>
<dbReference type="STRING" id="1122930.SAMN02745168_2016"/>
<dbReference type="PANTHER" id="PTHR44688:SF16">
    <property type="entry name" value="DNA-BINDING TRANSCRIPTIONAL ACTIVATOR DEVR_DOSR"/>
    <property type="match status" value="1"/>
</dbReference>
<proteinExistence type="predicted"/>
<evidence type="ECO:0000256" key="2">
    <source>
        <dbReference type="ARBA" id="ARBA00023125"/>
    </source>
</evidence>
<dbReference type="InterPro" id="IPR016032">
    <property type="entry name" value="Sig_transdc_resp-reg_C-effctor"/>
</dbReference>
<dbReference type="EMBL" id="FWXW01000004">
    <property type="protein sequence ID" value="SMC65222.1"/>
    <property type="molecule type" value="Genomic_DNA"/>
</dbReference>
<gene>
    <name evidence="5" type="ORF">SAMN02745168_2016</name>
</gene>
<keyword evidence="2" id="KW-0238">DNA-binding</keyword>
<evidence type="ECO:0000259" key="4">
    <source>
        <dbReference type="PROSITE" id="PS50043"/>
    </source>
</evidence>
<organism evidence="5 6">
    <name type="scientific">Papillibacter cinnamivorans DSM 12816</name>
    <dbReference type="NCBI Taxonomy" id="1122930"/>
    <lineage>
        <taxon>Bacteria</taxon>
        <taxon>Bacillati</taxon>
        <taxon>Bacillota</taxon>
        <taxon>Clostridia</taxon>
        <taxon>Eubacteriales</taxon>
        <taxon>Oscillospiraceae</taxon>
        <taxon>Papillibacter</taxon>
    </lineage>
</organism>